<feature type="transmembrane region" description="Helical" evidence="1">
    <location>
        <begin position="16"/>
        <end position="38"/>
    </location>
</feature>
<evidence type="ECO:0000313" key="3">
    <source>
        <dbReference type="Proteomes" id="UP000053268"/>
    </source>
</evidence>
<accession>A0A194Q807</accession>
<sequence>MANLTVLLDQLLRGEWWVYMIIVIVIYLSILLLNYVFMKYNDAKLEERIRRLAEKDADTIQATYEARLEEAVRVRHEIQLGRPFIVVDEMDKPLILRTLYPDMRDFNHSTRSNNHPLTPLNKKLHVSITPAKIDNDAHRQCKGVITPIQTFKDMQIEVEVKQCLSDLLKKIKD</sequence>
<proteinExistence type="predicted"/>
<dbReference type="Proteomes" id="UP000053268">
    <property type="component" value="Unassembled WGS sequence"/>
</dbReference>
<keyword evidence="1" id="KW-0812">Transmembrane</keyword>
<dbReference type="AlphaFoldDB" id="A0A194Q807"/>
<dbReference type="EMBL" id="KQ459324">
    <property type="protein sequence ID" value="KPJ01524.1"/>
    <property type="molecule type" value="Genomic_DNA"/>
</dbReference>
<keyword evidence="3" id="KW-1185">Reference proteome</keyword>
<organism evidence="2 3">
    <name type="scientific">Papilio xuthus</name>
    <name type="common">Asian swallowtail butterfly</name>
    <dbReference type="NCBI Taxonomy" id="66420"/>
    <lineage>
        <taxon>Eukaryota</taxon>
        <taxon>Metazoa</taxon>
        <taxon>Ecdysozoa</taxon>
        <taxon>Arthropoda</taxon>
        <taxon>Hexapoda</taxon>
        <taxon>Insecta</taxon>
        <taxon>Pterygota</taxon>
        <taxon>Neoptera</taxon>
        <taxon>Endopterygota</taxon>
        <taxon>Lepidoptera</taxon>
        <taxon>Glossata</taxon>
        <taxon>Ditrysia</taxon>
        <taxon>Papilionoidea</taxon>
        <taxon>Papilionidae</taxon>
        <taxon>Papilioninae</taxon>
        <taxon>Papilio</taxon>
    </lineage>
</organism>
<reference evidence="2 3" key="1">
    <citation type="journal article" date="2015" name="Nat. Commun.">
        <title>Outbred genome sequencing and CRISPR/Cas9 gene editing in butterflies.</title>
        <authorList>
            <person name="Li X."/>
            <person name="Fan D."/>
            <person name="Zhang W."/>
            <person name="Liu G."/>
            <person name="Zhang L."/>
            <person name="Zhao L."/>
            <person name="Fang X."/>
            <person name="Chen L."/>
            <person name="Dong Y."/>
            <person name="Chen Y."/>
            <person name="Ding Y."/>
            <person name="Zhao R."/>
            <person name="Feng M."/>
            <person name="Zhu Y."/>
            <person name="Feng Y."/>
            <person name="Jiang X."/>
            <person name="Zhu D."/>
            <person name="Xiang H."/>
            <person name="Feng X."/>
            <person name="Li S."/>
            <person name="Wang J."/>
            <person name="Zhang G."/>
            <person name="Kronforst M.R."/>
            <person name="Wang W."/>
        </authorList>
    </citation>
    <scope>NUCLEOTIDE SEQUENCE [LARGE SCALE GENOMIC DNA]</scope>
    <source>
        <strain evidence="2">Ya'a_city_454_Px</strain>
        <tissue evidence="2">Whole body</tissue>
    </source>
</reference>
<gene>
    <name evidence="2" type="ORF">RR46_08561</name>
</gene>
<keyword evidence="1" id="KW-1133">Transmembrane helix</keyword>
<protein>
    <submittedName>
        <fullName evidence="2">Uncharacterized protein</fullName>
    </submittedName>
</protein>
<name>A0A194Q807_PAPXU</name>
<evidence type="ECO:0000313" key="2">
    <source>
        <dbReference type="EMBL" id="KPJ01524.1"/>
    </source>
</evidence>
<keyword evidence="1" id="KW-0472">Membrane</keyword>
<evidence type="ECO:0000256" key="1">
    <source>
        <dbReference type="SAM" id="Phobius"/>
    </source>
</evidence>